<comment type="caution">
    <text evidence="1">The sequence shown here is derived from an EMBL/GenBank/DDBJ whole genome shotgun (WGS) entry which is preliminary data.</text>
</comment>
<dbReference type="Proteomes" id="UP000789901">
    <property type="component" value="Unassembled WGS sequence"/>
</dbReference>
<keyword evidence="2" id="KW-1185">Reference proteome</keyword>
<sequence>MLSPTHTFNNTLIIHDDSLKLLYALLKSWQIEVNGLLQYIQGPQVHYMSKMTKVVTHVEMVSKRTEND</sequence>
<gene>
    <name evidence="1" type="ORF">GMARGA_LOCUS13819</name>
</gene>
<dbReference type="EMBL" id="CAJVQB010008920">
    <property type="protein sequence ID" value="CAG8724583.1"/>
    <property type="molecule type" value="Genomic_DNA"/>
</dbReference>
<proteinExistence type="predicted"/>
<evidence type="ECO:0000313" key="1">
    <source>
        <dbReference type="EMBL" id="CAG8724583.1"/>
    </source>
</evidence>
<accession>A0ABN7V4Q1</accession>
<name>A0ABN7V4Q1_GIGMA</name>
<reference evidence="1 2" key="1">
    <citation type="submission" date="2021-06" db="EMBL/GenBank/DDBJ databases">
        <authorList>
            <person name="Kallberg Y."/>
            <person name="Tangrot J."/>
            <person name="Rosling A."/>
        </authorList>
    </citation>
    <scope>NUCLEOTIDE SEQUENCE [LARGE SCALE GENOMIC DNA]</scope>
    <source>
        <strain evidence="1 2">120-4 pot B 10/14</strain>
    </source>
</reference>
<protein>
    <submittedName>
        <fullName evidence="1">6485_t:CDS:1</fullName>
    </submittedName>
</protein>
<organism evidence="1 2">
    <name type="scientific">Gigaspora margarita</name>
    <dbReference type="NCBI Taxonomy" id="4874"/>
    <lineage>
        <taxon>Eukaryota</taxon>
        <taxon>Fungi</taxon>
        <taxon>Fungi incertae sedis</taxon>
        <taxon>Mucoromycota</taxon>
        <taxon>Glomeromycotina</taxon>
        <taxon>Glomeromycetes</taxon>
        <taxon>Diversisporales</taxon>
        <taxon>Gigasporaceae</taxon>
        <taxon>Gigaspora</taxon>
    </lineage>
</organism>
<evidence type="ECO:0000313" key="2">
    <source>
        <dbReference type="Proteomes" id="UP000789901"/>
    </source>
</evidence>